<dbReference type="Gene3D" id="2.40.50.140">
    <property type="entry name" value="Nucleic acid-binding proteins"/>
    <property type="match status" value="1"/>
</dbReference>
<dbReference type="SUPFAM" id="SSF50249">
    <property type="entry name" value="Nucleic acid-binding proteins"/>
    <property type="match status" value="1"/>
</dbReference>
<proteinExistence type="predicted"/>
<organism evidence="2 3">
    <name type="scientific">Mytilus edulis</name>
    <name type="common">Blue mussel</name>
    <dbReference type="NCBI Taxonomy" id="6550"/>
    <lineage>
        <taxon>Eukaryota</taxon>
        <taxon>Metazoa</taxon>
        <taxon>Spiralia</taxon>
        <taxon>Lophotrochozoa</taxon>
        <taxon>Mollusca</taxon>
        <taxon>Bivalvia</taxon>
        <taxon>Autobranchia</taxon>
        <taxon>Pteriomorphia</taxon>
        <taxon>Mytilida</taxon>
        <taxon>Mytiloidea</taxon>
        <taxon>Mytilidae</taxon>
        <taxon>Mytilinae</taxon>
        <taxon>Mytilus</taxon>
    </lineage>
</organism>
<protein>
    <recommendedName>
        <fullName evidence="1">Mutator-like transposase domain-containing protein</fullName>
    </recommendedName>
</protein>
<dbReference type="EMBL" id="CAJPWZ010001673">
    <property type="protein sequence ID" value="CAG2220929.1"/>
    <property type="molecule type" value="Genomic_DNA"/>
</dbReference>
<gene>
    <name evidence="2" type="ORF">MEDL_34271</name>
</gene>
<evidence type="ECO:0000313" key="2">
    <source>
        <dbReference type="EMBL" id="CAG2220929.1"/>
    </source>
</evidence>
<comment type="caution">
    <text evidence="2">The sequence shown here is derived from an EMBL/GenBank/DDBJ whole genome shotgun (WGS) entry which is preliminary data.</text>
</comment>
<evidence type="ECO:0000313" key="3">
    <source>
        <dbReference type="Proteomes" id="UP000683360"/>
    </source>
</evidence>
<name>A0A8S3SRT7_MYTED</name>
<dbReference type="InterPro" id="IPR012340">
    <property type="entry name" value="NA-bd_OB-fold"/>
</dbReference>
<dbReference type="AlphaFoldDB" id="A0A8S3SRT7"/>
<feature type="domain" description="Mutator-like transposase" evidence="1">
    <location>
        <begin position="304"/>
        <end position="439"/>
    </location>
</feature>
<dbReference type="InterPro" id="IPR049012">
    <property type="entry name" value="Mutator_transp_dom"/>
</dbReference>
<accession>A0A8S3SRT7</accession>
<keyword evidence="3" id="KW-1185">Reference proteome</keyword>
<reference evidence="2" key="1">
    <citation type="submission" date="2021-03" db="EMBL/GenBank/DDBJ databases">
        <authorList>
            <person name="Bekaert M."/>
        </authorList>
    </citation>
    <scope>NUCLEOTIDE SEQUENCE</scope>
</reference>
<dbReference type="Pfam" id="PF20700">
    <property type="entry name" value="Mutator"/>
    <property type="match status" value="1"/>
</dbReference>
<dbReference type="Proteomes" id="UP000683360">
    <property type="component" value="Unassembled WGS sequence"/>
</dbReference>
<dbReference type="OrthoDB" id="8950622at2759"/>
<sequence>MTQQEFEISVIKQLHDDTHAALALLERDCPLSLQDLDVMKIHALLEEEPRGSYKVNYIVTEGGRIIELQYDNKFTINLGEFKLLKKYRVYDEKMSLPSHALCFESAPFPLNSFEEAIGLFKSPPVVAINTITNLPDHQRISIRGEIARIPLELEPSEGAENPYRGLRLTNTLMRPRSIKVKLWREKASMTNGFSVGDKIVVKNLKVMEFRGSIFLNSMSDTNIMNDTEFQETVEGLVIGASFVRDELSIYIEDFGMVTTSFEQMSNIFATNAFEEGIILRCAVNNGELTYIIDQDDKDITWKDGRRLVDLSLLAEALKACVGCGSNLKLHNTINEQRFGFASILNISCEQCGYLTAIPTSKRHFTGQRGPGAFDINTKMALGMTDCGSGHRQLNKLFATIGVPGISANALKTREREVNKPLVETAKKSCLEAIEEETALTL</sequence>
<evidence type="ECO:0000259" key="1">
    <source>
        <dbReference type="Pfam" id="PF20700"/>
    </source>
</evidence>